<dbReference type="InterPro" id="IPR008979">
    <property type="entry name" value="Galactose-bd-like_sf"/>
</dbReference>
<evidence type="ECO:0000313" key="5">
    <source>
        <dbReference type="EMBL" id="CAL1532210.1"/>
    </source>
</evidence>
<feature type="domain" description="EGF-like" evidence="4">
    <location>
        <begin position="446"/>
        <end position="480"/>
    </location>
</feature>
<dbReference type="SMART" id="SM00181">
    <property type="entry name" value="EGF"/>
    <property type="match status" value="6"/>
</dbReference>
<dbReference type="SUPFAM" id="SSF49785">
    <property type="entry name" value="Galactose-binding domain-like"/>
    <property type="match status" value="1"/>
</dbReference>
<evidence type="ECO:0000256" key="1">
    <source>
        <dbReference type="ARBA" id="ARBA00022536"/>
    </source>
</evidence>
<dbReference type="AlphaFoldDB" id="A0AAV2HIA5"/>
<dbReference type="Proteomes" id="UP001497497">
    <property type="component" value="Unassembled WGS sequence"/>
</dbReference>
<feature type="domain" description="EGF-like" evidence="4">
    <location>
        <begin position="540"/>
        <end position="572"/>
    </location>
</feature>
<dbReference type="SUPFAM" id="SSF57184">
    <property type="entry name" value="Growth factor receptor domain"/>
    <property type="match status" value="1"/>
</dbReference>
<feature type="signal peptide" evidence="3">
    <location>
        <begin position="1"/>
        <end position="28"/>
    </location>
</feature>
<dbReference type="PANTHER" id="PTHR24043">
    <property type="entry name" value="SCAVENGER RECEPTOR CLASS F"/>
    <property type="match status" value="1"/>
</dbReference>
<accession>A0AAV2HIA5</accession>
<keyword evidence="6" id="KW-1185">Reference proteome</keyword>
<feature type="transmembrane region" description="Helical" evidence="2">
    <location>
        <begin position="630"/>
        <end position="653"/>
    </location>
</feature>
<dbReference type="Gene3D" id="2.170.300.10">
    <property type="entry name" value="Tie2 ligand-binding domain superfamily"/>
    <property type="match status" value="2"/>
</dbReference>
<gene>
    <name evidence="5" type="ORF">GSLYS_00006289001</name>
</gene>
<dbReference type="EMBL" id="CAXITT010000109">
    <property type="protein sequence ID" value="CAL1532210.1"/>
    <property type="molecule type" value="Genomic_DNA"/>
</dbReference>
<sequence length="722" mass="78257">MFAMGRSPRLSGISILVLLFALPSLASTDGSPKTDCPRGWFGPNCQYLCHCDPSDTCGRDGACPKCEKGWFGPACQYVDLLKTGHLSSATTATNNSTFEDGACGSHMLWLHVSWDNPVFFTWLRLSFGDEIQGLGDIKITLKETNNNDGTGKTMLDCTNQRTAQVDSKTVDIYCDVDLAVKQVNISGANLASSSLCAVYISGGRNVALKQNTSQSSMLGNYASDLAVDGNRNSNLDMHSCTHTDDNDRNPSWSLNFTATQSLHRYILYNRDGLQERLKGFTIEAFDPDGQRVFQYTDTLPSPQLSYNVISSSIKSVVSQVKISSAQKDGNGHITLCEVEIYGDSVCPHGSYGPQCENQCNCAVKSEQCFVSSGACPSGCPSGYHQVGCQKACESGRWGMNCLQSCDYRCNGNQCNPANGRCVNGCKAGFQEPSCTKACKDGTYGTNCASVCPSNCKDMSCDIVTGKCHQCQEGYTGDVCDKVCESGRYGEDCNHSCSNLCLNQLCHHENGSCVSCPLGKRGDQCDEGCPPGWHGYNCNNPCSATCDGNKSCDPAHGNCLGGCQKGYQGETCSEKCPATTYGVKCLSNCSQGCQLKDGLDPTVCHHVTGSCHFGCRSGYEGPTCGPAADNYTIWAIVGTVVVLALILLLAFYLWKSTIVRSWILSKMCGWSRARDIENHDETDIPLLDEEKDHFEMDNFVNDSNKVIDNNLGLHRFGEALRRQ</sequence>
<keyword evidence="2" id="KW-0472">Membrane</keyword>
<proteinExistence type="predicted"/>
<evidence type="ECO:0000256" key="3">
    <source>
        <dbReference type="SAM" id="SignalP"/>
    </source>
</evidence>
<comment type="caution">
    <text evidence="5">The sequence shown here is derived from an EMBL/GenBank/DDBJ whole genome shotgun (WGS) entry which is preliminary data.</text>
</comment>
<keyword evidence="1" id="KW-0245">EGF-like domain</keyword>
<organism evidence="5 6">
    <name type="scientific">Lymnaea stagnalis</name>
    <name type="common">Great pond snail</name>
    <name type="synonym">Helix stagnalis</name>
    <dbReference type="NCBI Taxonomy" id="6523"/>
    <lineage>
        <taxon>Eukaryota</taxon>
        <taxon>Metazoa</taxon>
        <taxon>Spiralia</taxon>
        <taxon>Lophotrochozoa</taxon>
        <taxon>Mollusca</taxon>
        <taxon>Gastropoda</taxon>
        <taxon>Heterobranchia</taxon>
        <taxon>Euthyneura</taxon>
        <taxon>Panpulmonata</taxon>
        <taxon>Hygrophila</taxon>
        <taxon>Lymnaeoidea</taxon>
        <taxon>Lymnaeidae</taxon>
        <taxon>Lymnaea</taxon>
    </lineage>
</organism>
<name>A0AAV2HIA5_LYMST</name>
<keyword evidence="2" id="KW-1133">Transmembrane helix</keyword>
<keyword evidence="2" id="KW-0812">Transmembrane</keyword>
<evidence type="ECO:0000313" key="6">
    <source>
        <dbReference type="Proteomes" id="UP001497497"/>
    </source>
</evidence>
<dbReference type="InterPro" id="IPR009030">
    <property type="entry name" value="Growth_fac_rcpt_cys_sf"/>
</dbReference>
<dbReference type="InterPro" id="IPR000742">
    <property type="entry name" value="EGF"/>
</dbReference>
<dbReference type="GO" id="GO:0005044">
    <property type="term" value="F:scavenger receptor activity"/>
    <property type="evidence" value="ECO:0007669"/>
    <property type="project" value="InterPro"/>
</dbReference>
<evidence type="ECO:0000259" key="4">
    <source>
        <dbReference type="SMART" id="SM00181"/>
    </source>
</evidence>
<keyword evidence="3" id="KW-0732">Signal</keyword>
<feature type="domain" description="EGF-like" evidence="4">
    <location>
        <begin position="583"/>
        <end position="624"/>
    </location>
</feature>
<reference evidence="5 6" key="1">
    <citation type="submission" date="2024-04" db="EMBL/GenBank/DDBJ databases">
        <authorList>
            <consortium name="Genoscope - CEA"/>
            <person name="William W."/>
        </authorList>
    </citation>
    <scope>NUCLEOTIDE SEQUENCE [LARGE SCALE GENOMIC DNA]</scope>
</reference>
<feature type="domain" description="EGF-like" evidence="4">
    <location>
        <begin position="35"/>
        <end position="76"/>
    </location>
</feature>
<dbReference type="Gene3D" id="2.60.120.260">
    <property type="entry name" value="Galactose-binding domain-like"/>
    <property type="match status" value="1"/>
</dbReference>
<evidence type="ECO:0000256" key="2">
    <source>
        <dbReference type="SAM" id="Phobius"/>
    </source>
</evidence>
<dbReference type="InterPro" id="IPR042635">
    <property type="entry name" value="MEGF10/SREC1/2-like"/>
</dbReference>
<protein>
    <recommendedName>
        <fullName evidence="4">EGF-like domain-containing protein</fullName>
    </recommendedName>
</protein>
<feature type="domain" description="EGF-like" evidence="4">
    <location>
        <begin position="499"/>
        <end position="538"/>
    </location>
</feature>
<feature type="chain" id="PRO_5043685213" description="EGF-like domain-containing protein" evidence="3">
    <location>
        <begin position="29"/>
        <end position="722"/>
    </location>
</feature>
<dbReference type="PANTHER" id="PTHR24043:SF8">
    <property type="entry name" value="EGF-LIKE DOMAIN-CONTAINING PROTEIN"/>
    <property type="match status" value="1"/>
</dbReference>
<feature type="domain" description="EGF-like" evidence="4">
    <location>
        <begin position="404"/>
        <end position="435"/>
    </location>
</feature>
<dbReference type="Pfam" id="PF22633">
    <property type="entry name" value="F5_F8_type_C_2"/>
    <property type="match status" value="1"/>
</dbReference>